<accession>A0A1J4MQK0</accession>
<comment type="caution">
    <text evidence="1">The sequence shown here is derived from an EMBL/GenBank/DDBJ whole genome shotgun (WGS) entry which is preliminary data.</text>
</comment>
<name>A0A1J4MQK0_9CRYT</name>
<dbReference type="Proteomes" id="UP000186804">
    <property type="component" value="Unassembled WGS sequence"/>
</dbReference>
<organism evidence="1 2">
    <name type="scientific">Cryptosporidium andersoni</name>
    <dbReference type="NCBI Taxonomy" id="117008"/>
    <lineage>
        <taxon>Eukaryota</taxon>
        <taxon>Sar</taxon>
        <taxon>Alveolata</taxon>
        <taxon>Apicomplexa</taxon>
        <taxon>Conoidasida</taxon>
        <taxon>Coccidia</taxon>
        <taxon>Eucoccidiorida</taxon>
        <taxon>Eimeriorina</taxon>
        <taxon>Cryptosporidiidae</taxon>
        <taxon>Cryptosporidium</taxon>
    </lineage>
</organism>
<protein>
    <submittedName>
        <fullName evidence="1">Uncharacterized protein</fullName>
    </submittedName>
</protein>
<keyword evidence="2" id="KW-1185">Reference proteome</keyword>
<evidence type="ECO:0000313" key="2">
    <source>
        <dbReference type="Proteomes" id="UP000186804"/>
    </source>
</evidence>
<dbReference type="EMBL" id="LRBS01000085">
    <property type="protein sequence ID" value="OII75715.1"/>
    <property type="molecule type" value="Genomic_DNA"/>
</dbReference>
<dbReference type="GO" id="GO:0005829">
    <property type="term" value="C:cytosol"/>
    <property type="evidence" value="ECO:0007669"/>
    <property type="project" value="TreeGrafter"/>
</dbReference>
<dbReference type="PANTHER" id="PTHR46512">
    <property type="entry name" value="PEPTIDYLPROLYL ISOMERASE"/>
    <property type="match status" value="1"/>
</dbReference>
<dbReference type="VEuPathDB" id="CryptoDB:cand_029600"/>
<dbReference type="InterPro" id="IPR011990">
    <property type="entry name" value="TPR-like_helical_dom_sf"/>
</dbReference>
<dbReference type="RefSeq" id="XP_067067561.1">
    <property type="nucleotide sequence ID" value="XM_067213187.1"/>
</dbReference>
<dbReference type="GO" id="GO:0044183">
    <property type="term" value="F:protein folding chaperone"/>
    <property type="evidence" value="ECO:0007669"/>
    <property type="project" value="TreeGrafter"/>
</dbReference>
<gene>
    <name evidence="1" type="ORF">cand_029600</name>
</gene>
<dbReference type="GO" id="GO:0005740">
    <property type="term" value="C:mitochondrial envelope"/>
    <property type="evidence" value="ECO:0007669"/>
    <property type="project" value="TreeGrafter"/>
</dbReference>
<proteinExistence type="predicted"/>
<dbReference type="OrthoDB" id="424948at2759"/>
<dbReference type="InterPro" id="IPR019734">
    <property type="entry name" value="TPR_rpt"/>
</dbReference>
<dbReference type="SMART" id="SM00028">
    <property type="entry name" value="TPR"/>
    <property type="match status" value="3"/>
</dbReference>
<sequence length="213" mass="24299">MNITEIAQVRLSYEEVFGKVRFPGIPPKSVLIIEINLLNCLEVKDENSILGLESALSPTSNIQLAMDIKLKGNHAFQRGNYPYALSLYKKSLSFLSNTHEWSNEEDTYSKSVRIACLLNISNCLIKVKDYVTVVKICSDALLIDKYNVKALYFRAISQINCRNIEEAYSDLHSAAKLQPMNTEIREKLHQCIRLLKIKNKELAPIYNAMLSRK</sequence>
<evidence type="ECO:0000313" key="1">
    <source>
        <dbReference type="EMBL" id="OII75715.1"/>
    </source>
</evidence>
<dbReference type="Gene3D" id="1.25.40.10">
    <property type="entry name" value="Tetratricopeptide repeat domain"/>
    <property type="match status" value="1"/>
</dbReference>
<dbReference type="SUPFAM" id="SSF48452">
    <property type="entry name" value="TPR-like"/>
    <property type="match status" value="1"/>
</dbReference>
<dbReference type="InterPro" id="IPR050754">
    <property type="entry name" value="FKBP4/5/8-like"/>
</dbReference>
<dbReference type="GO" id="GO:0016020">
    <property type="term" value="C:membrane"/>
    <property type="evidence" value="ECO:0007669"/>
    <property type="project" value="TreeGrafter"/>
</dbReference>
<reference evidence="1 2" key="1">
    <citation type="submission" date="2016-10" db="EMBL/GenBank/DDBJ databases">
        <title>Reductive evolution of mitochondrial metabolism and differential evolution of invasion-related proteins in Cryptosporidium.</title>
        <authorList>
            <person name="Liu S."/>
            <person name="Roellig D.M."/>
            <person name="Guo Y."/>
            <person name="Li N."/>
            <person name="Frace M.A."/>
            <person name="Tang K."/>
            <person name="Zhang L."/>
            <person name="Feng Y."/>
            <person name="Xiao L."/>
        </authorList>
    </citation>
    <scope>NUCLEOTIDE SEQUENCE [LARGE SCALE GENOMIC DNA]</scope>
    <source>
        <strain evidence="1">30847</strain>
    </source>
</reference>
<dbReference type="GO" id="GO:0012505">
    <property type="term" value="C:endomembrane system"/>
    <property type="evidence" value="ECO:0007669"/>
    <property type="project" value="TreeGrafter"/>
</dbReference>
<dbReference type="GeneID" id="92367144"/>
<dbReference type="PANTHER" id="PTHR46512:SF1">
    <property type="entry name" value="PEPTIDYLPROLYL ISOMERASE"/>
    <property type="match status" value="1"/>
</dbReference>
<dbReference type="AlphaFoldDB" id="A0A1J4MQK0"/>